<feature type="region of interest" description="Disordered" evidence="1">
    <location>
        <begin position="715"/>
        <end position="767"/>
    </location>
</feature>
<evidence type="ECO:0000256" key="1">
    <source>
        <dbReference type="SAM" id="MobiDB-lite"/>
    </source>
</evidence>
<dbReference type="Proteomes" id="UP001608902">
    <property type="component" value="Unassembled WGS sequence"/>
</dbReference>
<feature type="region of interest" description="Disordered" evidence="1">
    <location>
        <begin position="659"/>
        <end position="681"/>
    </location>
</feature>
<feature type="compositionally biased region" description="Basic and acidic residues" evidence="1">
    <location>
        <begin position="671"/>
        <end position="681"/>
    </location>
</feature>
<feature type="compositionally biased region" description="Basic and acidic residues" evidence="1">
    <location>
        <begin position="549"/>
        <end position="593"/>
    </location>
</feature>
<feature type="region of interest" description="Disordered" evidence="1">
    <location>
        <begin position="53"/>
        <end position="73"/>
    </location>
</feature>
<feature type="compositionally biased region" description="Basic and acidic residues" evidence="1">
    <location>
        <begin position="477"/>
        <end position="493"/>
    </location>
</feature>
<keyword evidence="3" id="KW-1185">Reference proteome</keyword>
<feature type="region of interest" description="Disordered" evidence="1">
    <location>
        <begin position="526"/>
        <end position="630"/>
    </location>
</feature>
<feature type="compositionally biased region" description="Basic and acidic residues" evidence="1">
    <location>
        <begin position="290"/>
        <end position="308"/>
    </location>
</feature>
<protein>
    <submittedName>
        <fullName evidence="2">Uncharacterized protein</fullName>
    </submittedName>
</protein>
<dbReference type="EMBL" id="JBGFUD010009074">
    <property type="protein sequence ID" value="MFH4982352.1"/>
    <property type="molecule type" value="Genomic_DNA"/>
</dbReference>
<name>A0ABD6EZV9_9BILA</name>
<feature type="region of interest" description="Disordered" evidence="1">
    <location>
        <begin position="284"/>
        <end position="312"/>
    </location>
</feature>
<evidence type="ECO:0000313" key="3">
    <source>
        <dbReference type="Proteomes" id="UP001608902"/>
    </source>
</evidence>
<feature type="region of interest" description="Disordered" evidence="1">
    <location>
        <begin position="467"/>
        <end position="513"/>
    </location>
</feature>
<reference evidence="2 3" key="1">
    <citation type="submission" date="2024-08" db="EMBL/GenBank/DDBJ databases">
        <title>Gnathostoma spinigerum genome.</title>
        <authorList>
            <person name="Gonzalez-Bertolin B."/>
            <person name="Monzon S."/>
            <person name="Zaballos A."/>
            <person name="Jimenez P."/>
            <person name="Dekumyoy P."/>
            <person name="Varona S."/>
            <person name="Cuesta I."/>
            <person name="Sumanam S."/>
            <person name="Adisakwattana P."/>
            <person name="Gasser R.B."/>
            <person name="Hernandez-Gonzalez A."/>
            <person name="Young N.D."/>
            <person name="Perteguer M.J."/>
        </authorList>
    </citation>
    <scope>NUCLEOTIDE SEQUENCE [LARGE SCALE GENOMIC DNA]</scope>
    <source>
        <strain evidence="2">AL3</strain>
        <tissue evidence="2">Liver</tissue>
    </source>
</reference>
<proteinExistence type="predicted"/>
<dbReference type="AlphaFoldDB" id="A0ABD6EZV9"/>
<sequence>MQSVGSVLPDEFVENTNEIQKLPRLMMMKKPFHPQTWMRNTDSEKSRIVEPAGQEKWPREMGQTAEHPRELDSTGARWSPLLLGKQIHMNDQMHGENHLSSHGGFRRQESTNGNMPSVADENSSHHRNAKTRSRGMHGSQDRFREYRDVDMSRANKRDSLSFGDHSTNRNLNLRRRMSEAVDTQQNYEDIGNVHYSLFPEDEIKKFSSRSKIDDEASDAGKWRLHESIGDMENGMNDDDRRSLMGNLNSKIWDDNQRVNEMSINQNANDEGFQMDSIGEGSFVLNKRKKPTDDLSDGQRHGEAKKDAKTISLTDSYENAKKQRWKPLLEINEPHRNEEHEDRKTSTGKQWKVNEMDGSKLSPQNDDLEKIWTNNGQHAFMHEEKMSRNGGTNKQDYQNIEITSGDEKRKSWKKLLDDSDRDTSSELQHDTDLFGILNHGKFTNVKEYPSGHWERDDKINDKDLIHSLSNNQGMRGRKHEDLFQKPESPSRKTVSEGGKSKLGSDGNYRQDDPTKFIIGKIGKEKMKDLTNMGKSTNDDNRARYPSYSNEEERVRNSQEKEEIRKPILRNDENKSTDHRDSMQDEMDDKKDHEVIFSNSETEEDEQTTNWDPLPGKEYQIGGGGATWDHSQTNDTGVVMHETNELWKMNISMCMQWKRNRNSASTSKGPGADQREPGQETPLKEDDCEWIFENEKQQDSDNRPLWNNLKSKQLKELKSAENDASAQTDPHLDSLKEGTTEYSKAESAKPRAELKALTRPKSTTESEGDCFLTCANRPQHIRQMYYSNT</sequence>
<comment type="caution">
    <text evidence="2">The sequence shown here is derived from an EMBL/GenBank/DDBJ whole genome shotgun (WGS) entry which is preliminary data.</text>
</comment>
<evidence type="ECO:0000313" key="2">
    <source>
        <dbReference type="EMBL" id="MFH4982352.1"/>
    </source>
</evidence>
<gene>
    <name evidence="2" type="ORF">AB6A40_009061</name>
</gene>
<feature type="compositionally biased region" description="Basic residues" evidence="1">
    <location>
        <begin position="125"/>
        <end position="135"/>
    </location>
</feature>
<feature type="region of interest" description="Disordered" evidence="1">
    <location>
        <begin position="98"/>
        <end position="139"/>
    </location>
</feature>
<feature type="compositionally biased region" description="Basic and acidic residues" evidence="1">
    <location>
        <begin position="728"/>
        <end position="754"/>
    </location>
</feature>
<organism evidence="2 3">
    <name type="scientific">Gnathostoma spinigerum</name>
    <dbReference type="NCBI Taxonomy" id="75299"/>
    <lineage>
        <taxon>Eukaryota</taxon>
        <taxon>Metazoa</taxon>
        <taxon>Ecdysozoa</taxon>
        <taxon>Nematoda</taxon>
        <taxon>Chromadorea</taxon>
        <taxon>Rhabditida</taxon>
        <taxon>Spirurina</taxon>
        <taxon>Gnathostomatomorpha</taxon>
        <taxon>Gnathostomatoidea</taxon>
        <taxon>Gnathostomatidae</taxon>
        <taxon>Gnathostoma</taxon>
    </lineage>
</organism>
<accession>A0ABD6EZV9</accession>